<feature type="domain" description="Bacterial type II secretion system protein E" evidence="2">
    <location>
        <begin position="431"/>
        <end position="626"/>
    </location>
</feature>
<dbReference type="KEGG" id="rci:RCIX949"/>
<dbReference type="InterPro" id="IPR001482">
    <property type="entry name" value="T2SS/T4SS_dom"/>
</dbReference>
<evidence type="ECO:0000259" key="2">
    <source>
        <dbReference type="Pfam" id="PF00437"/>
    </source>
</evidence>
<dbReference type="PANTHER" id="PTHR30486">
    <property type="entry name" value="TWITCHING MOTILITY PROTEIN PILT"/>
    <property type="match status" value="1"/>
</dbReference>
<dbReference type="InterPro" id="IPR027417">
    <property type="entry name" value="P-loop_NTPase"/>
</dbReference>
<protein>
    <submittedName>
        <fullName evidence="3">Bacterial type II secretion system protein</fullName>
    </submittedName>
</protein>
<dbReference type="PANTHER" id="PTHR30486:SF6">
    <property type="entry name" value="TYPE IV PILUS RETRACTATION ATPASE PILT"/>
    <property type="match status" value="1"/>
</dbReference>
<evidence type="ECO:0000256" key="1">
    <source>
        <dbReference type="ARBA" id="ARBA00006611"/>
    </source>
</evidence>
<dbReference type="GO" id="GO:0016887">
    <property type="term" value="F:ATP hydrolysis activity"/>
    <property type="evidence" value="ECO:0007669"/>
    <property type="project" value="InterPro"/>
</dbReference>
<dbReference type="Proteomes" id="UP000000663">
    <property type="component" value="Chromosome"/>
</dbReference>
<sequence length="782" mass="85937">MSSPDHSFGRGYLKSPGVMRACKRIYSLTDTYLQSGVNMFDSGLLLRRIAGLAGAEESKGTACTARTRAGMTGTEMIIDCSRCKGRSSMNDPACREGILAALAGKGGIERLQLERDFVREYAHESLEAILRLAAFCEDVRLHASAFTRYGCGRCDPRRENETRRVSALAYRDPLDAAIEIKSLYTESFEAGRTGQCSPCVDRYAAYVGDLAIMAREIEDVSYSKIVPYIRPRFSRSRILSEPPDGSTFLRSYEVEGTDGLSPLLQISIYRLPDSLEKLYFVVPWEYAVGGEDLSVIVAARERLLKHRPYDDGFMDPAGARAFFTRQAREAIVDAAREAGIYLDRPRLERLTFSFVKYTSGLGIIEDLLNDPHIQDVYVNAPVGMTPLHVVVDGEECTSNVYLSESDVDSMISRLRAISGRPFSEASPVLDMDLGEFHTRVSAIGSPLTRGLAYAFRRHKKTPWTLPQLVNRKMLSPYAAGLLSVLVDGQASMLITGSRGAGKTSLLTALMLEIARSYRILAIEDTPELPIEDMQRCGWKVQGIGTRAAVSGSEAEFQASDALRATLRLGDSAIVLGEVRGAEARSLYEAMRVGASGNSVMGTIHGASCRDVFERVVHDIGVPPASFRATDAVAVCSTVRPGGSVIRERRVTQVAEIVKRAADDDPESAFNDLLLYAADRDSLVPMDRIDTGRSEALQAISVRWGLSLEQVSACVRARGEMIGAVAAAGEARPDLMEAPMYARHMDKYRACCETIRREHGTIDYNEALASWKQWLGSAIRESR</sequence>
<dbReference type="EMBL" id="AM114193">
    <property type="protein sequence ID" value="CAJ36292.1"/>
    <property type="molecule type" value="Genomic_DNA"/>
</dbReference>
<dbReference type="eggNOG" id="arCOG01818">
    <property type="taxonomic scope" value="Archaea"/>
</dbReference>
<evidence type="ECO:0000313" key="3">
    <source>
        <dbReference type="EMBL" id="CAJ36292.1"/>
    </source>
</evidence>
<dbReference type="PATRIC" id="fig|351160.9.peg.1949"/>
<evidence type="ECO:0000313" key="4">
    <source>
        <dbReference type="Proteomes" id="UP000000663"/>
    </source>
</evidence>
<gene>
    <name evidence="3" type="primary">gsp-8</name>
    <name evidence="3" type="ORF">RCIX949</name>
</gene>
<name>Q0W5Q1_METAR</name>
<keyword evidence="4" id="KW-1185">Reference proteome</keyword>
<dbReference type="InterPro" id="IPR050921">
    <property type="entry name" value="T4SS_GSP_E_ATPase"/>
</dbReference>
<organism evidence="3 4">
    <name type="scientific">Methanocella arvoryzae (strain DSM 22066 / NBRC 105507 / MRE50)</name>
    <dbReference type="NCBI Taxonomy" id="351160"/>
    <lineage>
        <taxon>Archaea</taxon>
        <taxon>Methanobacteriati</taxon>
        <taxon>Methanobacteriota</taxon>
        <taxon>Stenosarchaea group</taxon>
        <taxon>Methanomicrobia</taxon>
        <taxon>Methanocellales</taxon>
        <taxon>Methanocellaceae</taxon>
        <taxon>Methanocella</taxon>
    </lineage>
</organism>
<dbReference type="Gene3D" id="3.40.50.300">
    <property type="entry name" value="P-loop containing nucleotide triphosphate hydrolases"/>
    <property type="match status" value="1"/>
</dbReference>
<dbReference type="Gene3D" id="3.30.450.380">
    <property type="match status" value="1"/>
</dbReference>
<dbReference type="Pfam" id="PF00437">
    <property type="entry name" value="T2SSE"/>
    <property type="match status" value="1"/>
</dbReference>
<dbReference type="STRING" id="351160.RCIX949"/>
<accession>Q0W5Q1</accession>
<comment type="similarity">
    <text evidence="1">Belongs to the GSP E family.</text>
</comment>
<proteinExistence type="inferred from homology"/>
<reference evidence="3 4" key="1">
    <citation type="journal article" date="2006" name="Science">
        <title>Genome of rice cluster I archaea -- the key methane producers in the rice rhizosphere.</title>
        <authorList>
            <person name="Erkel C."/>
            <person name="Kube M."/>
            <person name="Reinhardt R."/>
            <person name="Liesack W."/>
        </authorList>
    </citation>
    <scope>NUCLEOTIDE SEQUENCE [LARGE SCALE GENOMIC DNA]</scope>
    <source>
        <strain evidence="4">DSM 22066 / NBRC 105507 / MRE50</strain>
    </source>
</reference>
<dbReference type="AlphaFoldDB" id="Q0W5Q1"/>
<dbReference type="SUPFAM" id="SSF52540">
    <property type="entry name" value="P-loop containing nucleoside triphosphate hydrolases"/>
    <property type="match status" value="1"/>
</dbReference>